<organism evidence="1 2">
    <name type="scientific">Phytophthora cactorum</name>
    <dbReference type="NCBI Taxonomy" id="29920"/>
    <lineage>
        <taxon>Eukaryota</taxon>
        <taxon>Sar</taxon>
        <taxon>Stramenopiles</taxon>
        <taxon>Oomycota</taxon>
        <taxon>Peronosporomycetes</taxon>
        <taxon>Peronosporales</taxon>
        <taxon>Peronosporaceae</taxon>
        <taxon>Phytophthora</taxon>
    </lineage>
</organism>
<evidence type="ECO:0000313" key="1">
    <source>
        <dbReference type="EMBL" id="KAG6954323.1"/>
    </source>
</evidence>
<accession>A0A8T1KNC9</accession>
<gene>
    <name evidence="1" type="ORF">JG687_00011865</name>
</gene>
<reference evidence="1" key="1">
    <citation type="submission" date="2021-01" db="EMBL/GenBank/DDBJ databases">
        <title>Phytophthora aleatoria, a newly-described species from Pinus radiata is distinct from Phytophthora cactorum isolates based on comparative genomics.</title>
        <authorList>
            <person name="Mcdougal R."/>
            <person name="Panda P."/>
            <person name="Williams N."/>
            <person name="Studholme D.J."/>
        </authorList>
    </citation>
    <scope>NUCLEOTIDE SEQUENCE</scope>
    <source>
        <strain evidence="1">NZFS 3830</strain>
    </source>
</reference>
<protein>
    <submittedName>
        <fullName evidence="1">Uncharacterized protein</fullName>
    </submittedName>
</protein>
<dbReference type="Proteomes" id="UP000688947">
    <property type="component" value="Unassembled WGS sequence"/>
</dbReference>
<name>A0A8T1KNC9_9STRA</name>
<comment type="caution">
    <text evidence="1">The sequence shown here is derived from an EMBL/GenBank/DDBJ whole genome shotgun (WGS) entry which is preliminary data.</text>
</comment>
<dbReference type="EMBL" id="JAENGZ010000753">
    <property type="protein sequence ID" value="KAG6954323.1"/>
    <property type="molecule type" value="Genomic_DNA"/>
</dbReference>
<sequence length="111" mass="12294">MDKAAAGGHFEVILFLHTKRSDGCTMDAAANANRNEHVEILQWFFHFYSRMIHREKISSSPSGTTTTSSIGYIATTRHQGSGQCVLVLVFNLPTSRSTCQIEAQECVSFLP</sequence>
<dbReference type="AlphaFoldDB" id="A0A8T1KNC9"/>
<dbReference type="OrthoDB" id="70387at2759"/>
<dbReference type="PANTHER" id="PTHR46586">
    <property type="entry name" value="ANKYRIN REPEAT-CONTAINING PROTEIN"/>
    <property type="match status" value="1"/>
</dbReference>
<proteinExistence type="predicted"/>
<dbReference type="InterPro" id="IPR052050">
    <property type="entry name" value="SecEffector_AnkRepeat"/>
</dbReference>
<dbReference type="PANTHER" id="PTHR46586:SF3">
    <property type="entry name" value="ANKYRIN REPEAT-CONTAINING PROTEIN"/>
    <property type="match status" value="1"/>
</dbReference>
<evidence type="ECO:0000313" key="2">
    <source>
        <dbReference type="Proteomes" id="UP000688947"/>
    </source>
</evidence>